<comment type="caution">
    <text evidence="12">The sequence shown here is derived from an EMBL/GenBank/DDBJ whole genome shotgun (WGS) entry which is preliminary data.</text>
</comment>
<gene>
    <name evidence="12" type="ORF">EDS130_LOCUS15746</name>
</gene>
<dbReference type="GO" id="GO:0006883">
    <property type="term" value="P:intracellular sodium ion homeostasis"/>
    <property type="evidence" value="ECO:0007669"/>
    <property type="project" value="TreeGrafter"/>
</dbReference>
<dbReference type="GO" id="GO:0036376">
    <property type="term" value="P:sodium ion export across plasma membrane"/>
    <property type="evidence" value="ECO:0007669"/>
    <property type="project" value="TreeGrafter"/>
</dbReference>
<reference evidence="12" key="1">
    <citation type="submission" date="2021-02" db="EMBL/GenBank/DDBJ databases">
        <authorList>
            <person name="Nowell W R."/>
        </authorList>
    </citation>
    <scope>NUCLEOTIDE SEQUENCE</scope>
</reference>
<feature type="transmembrane region" description="Helical" evidence="10">
    <location>
        <begin position="127"/>
        <end position="147"/>
    </location>
</feature>
<evidence type="ECO:0000256" key="2">
    <source>
        <dbReference type="ARBA" id="ARBA00022475"/>
    </source>
</evidence>
<dbReference type="InterPro" id="IPR023299">
    <property type="entry name" value="ATPase_P-typ_cyto_dom_N"/>
</dbReference>
<feature type="region of interest" description="Disordered" evidence="9">
    <location>
        <begin position="1"/>
        <end position="41"/>
    </location>
</feature>
<feature type="transmembrane region" description="Helical" evidence="10">
    <location>
        <begin position="1077"/>
        <end position="1097"/>
    </location>
</feature>
<feature type="transmembrane region" description="Helical" evidence="10">
    <location>
        <begin position="88"/>
        <end position="115"/>
    </location>
</feature>
<evidence type="ECO:0000313" key="13">
    <source>
        <dbReference type="Proteomes" id="UP000663852"/>
    </source>
</evidence>
<dbReference type="Pfam" id="PF00689">
    <property type="entry name" value="Cation_ATPase_C"/>
    <property type="match status" value="1"/>
</dbReference>
<dbReference type="EMBL" id="CAJNOJ010000067">
    <property type="protein sequence ID" value="CAF1018195.1"/>
    <property type="molecule type" value="Genomic_DNA"/>
</dbReference>
<dbReference type="SUPFAM" id="SSF56784">
    <property type="entry name" value="HAD-like"/>
    <property type="match status" value="1"/>
</dbReference>
<feature type="transmembrane region" description="Helical" evidence="10">
    <location>
        <begin position="1118"/>
        <end position="1139"/>
    </location>
</feature>
<dbReference type="GO" id="GO:1902600">
    <property type="term" value="P:proton transmembrane transport"/>
    <property type="evidence" value="ECO:0007669"/>
    <property type="project" value="TreeGrafter"/>
</dbReference>
<evidence type="ECO:0000256" key="3">
    <source>
        <dbReference type="ARBA" id="ARBA00022692"/>
    </source>
</evidence>
<evidence type="ECO:0000256" key="5">
    <source>
        <dbReference type="ARBA" id="ARBA00022840"/>
    </source>
</evidence>
<dbReference type="PRINTS" id="PR00121">
    <property type="entry name" value="NAKATPASE"/>
</dbReference>
<dbReference type="InterPro" id="IPR004014">
    <property type="entry name" value="ATPase_P-typ_cation-transptr_N"/>
</dbReference>
<dbReference type="GO" id="GO:0005524">
    <property type="term" value="F:ATP binding"/>
    <property type="evidence" value="ECO:0007669"/>
    <property type="project" value="UniProtKB-KW"/>
</dbReference>
<keyword evidence="5" id="KW-0067">ATP-binding</keyword>
<keyword evidence="6" id="KW-1278">Translocase</keyword>
<dbReference type="SUPFAM" id="SSF81653">
    <property type="entry name" value="Calcium ATPase, transduction domain A"/>
    <property type="match status" value="1"/>
</dbReference>
<dbReference type="InterPro" id="IPR059000">
    <property type="entry name" value="ATPase_P-type_domA"/>
</dbReference>
<dbReference type="InterPro" id="IPR023214">
    <property type="entry name" value="HAD_sf"/>
</dbReference>
<evidence type="ECO:0000259" key="11">
    <source>
        <dbReference type="SMART" id="SM00831"/>
    </source>
</evidence>
<feature type="compositionally biased region" description="Basic and acidic residues" evidence="9">
    <location>
        <begin position="8"/>
        <end position="18"/>
    </location>
</feature>
<dbReference type="SFLD" id="SFLDF00027">
    <property type="entry name" value="p-type_atpase"/>
    <property type="match status" value="1"/>
</dbReference>
<dbReference type="OrthoDB" id="158672at2759"/>
<dbReference type="PANTHER" id="PTHR43294:SF21">
    <property type="entry name" value="CATION TRANSPORTING ATPASE"/>
    <property type="match status" value="1"/>
</dbReference>
<dbReference type="AlphaFoldDB" id="A0A814I375"/>
<dbReference type="PROSITE" id="PS00154">
    <property type="entry name" value="ATPASE_E1_E2"/>
    <property type="match status" value="1"/>
</dbReference>
<evidence type="ECO:0000256" key="6">
    <source>
        <dbReference type="ARBA" id="ARBA00022967"/>
    </source>
</evidence>
<accession>A0A814I375</accession>
<keyword evidence="7 10" id="KW-1133">Transmembrane helix</keyword>
<dbReference type="GO" id="GO:0016887">
    <property type="term" value="F:ATP hydrolysis activity"/>
    <property type="evidence" value="ECO:0007669"/>
    <property type="project" value="InterPro"/>
</dbReference>
<feature type="transmembrane region" description="Helical" evidence="10">
    <location>
        <begin position="1018"/>
        <end position="1042"/>
    </location>
</feature>
<feature type="transmembrane region" description="Helical" evidence="10">
    <location>
        <begin position="290"/>
        <end position="312"/>
    </location>
</feature>
<dbReference type="InterPro" id="IPR050510">
    <property type="entry name" value="Cation_transp_ATPase_P-type"/>
</dbReference>
<dbReference type="SMART" id="SM00831">
    <property type="entry name" value="Cation_ATPase_N"/>
    <property type="match status" value="1"/>
</dbReference>
<name>A0A814I375_ADIRI</name>
<protein>
    <recommendedName>
        <fullName evidence="11">Cation-transporting P-type ATPase N-terminal domain-containing protein</fullName>
    </recommendedName>
</protein>
<dbReference type="Pfam" id="PF00122">
    <property type="entry name" value="E1-E2_ATPase"/>
    <property type="match status" value="1"/>
</dbReference>
<evidence type="ECO:0000256" key="7">
    <source>
        <dbReference type="ARBA" id="ARBA00022989"/>
    </source>
</evidence>
<dbReference type="InterPro" id="IPR018303">
    <property type="entry name" value="ATPase_P-typ_P_site"/>
</dbReference>
<feature type="transmembrane region" description="Helical" evidence="10">
    <location>
        <begin position="332"/>
        <end position="353"/>
    </location>
</feature>
<proteinExistence type="predicted"/>
<organism evidence="12 13">
    <name type="scientific">Adineta ricciae</name>
    <name type="common">Rotifer</name>
    <dbReference type="NCBI Taxonomy" id="249248"/>
    <lineage>
        <taxon>Eukaryota</taxon>
        <taxon>Metazoa</taxon>
        <taxon>Spiralia</taxon>
        <taxon>Gnathifera</taxon>
        <taxon>Rotifera</taxon>
        <taxon>Eurotatoria</taxon>
        <taxon>Bdelloidea</taxon>
        <taxon>Adinetida</taxon>
        <taxon>Adinetidae</taxon>
        <taxon>Adineta</taxon>
    </lineage>
</organism>
<dbReference type="InterPro" id="IPR044492">
    <property type="entry name" value="P_typ_ATPase_HD_dom"/>
</dbReference>
<dbReference type="InterPro" id="IPR008250">
    <property type="entry name" value="ATPase_P-typ_transduc_dom_A_sf"/>
</dbReference>
<feature type="transmembrane region" description="Helical" evidence="10">
    <location>
        <begin position="943"/>
        <end position="965"/>
    </location>
</feature>
<evidence type="ECO:0000256" key="8">
    <source>
        <dbReference type="ARBA" id="ARBA00023136"/>
    </source>
</evidence>
<feature type="transmembrane region" description="Helical" evidence="10">
    <location>
        <begin position="1151"/>
        <end position="1167"/>
    </location>
</feature>
<dbReference type="GO" id="GO:0005391">
    <property type="term" value="F:P-type sodium:potassium-exchanging transporter activity"/>
    <property type="evidence" value="ECO:0007669"/>
    <property type="project" value="TreeGrafter"/>
</dbReference>
<dbReference type="SUPFAM" id="SSF81660">
    <property type="entry name" value="Metal cation-transporting ATPase, ATP-binding domain N"/>
    <property type="match status" value="1"/>
</dbReference>
<sequence length="1188" mass="133500">MNNQGFESDSKSDRRFSERSSVSQDSKVILWPPNSKPSQEQDVHTISLDELFDRLHTNPRTGLSSSFVADARAYYGANKLTPPKPPNYVLLLIQQLLSGFNSILWFAGVLAFLAWKPLGDSKTASSNLALGIVIFIVIICNSVLNVYQQLKSIKIVAAFSKLLPTLATVRRDGSEQQVVTDEIVPGDIILIRMGDKLPADCRFIACDGLKVNTSELTGESKPITASVRCSSEVFMESTNIGFYSTMVEQGTGEAVVIATGDNTVLGKMAELTKGSSGDEITGLHREVNRFVLFVVLATLVAIAVLWITWAAWLNNQHPGFVTVNENIVNSVGMIVALLPMGLPSAVTLALTLVAQQMYRQRVLVKSLQIVETFNTVSVIATDKTGTLTQNRMTVTHLLWDVDGVYKAPLPQRKIEEVGFFQILRRLSDDAIKLVRRLSDSTRDYARKLSNGNRDQSERMPLVNNNGEKIDESDKPDHVAIQAFRDLLLGAALCNNAVKQTIKEIELGDKDVQMKPKLQLVGDAADTALYHLCADQCSVHIERVRNVNPRLKVLPFNSTNKFMITANQMEILDNSKSDGDRSVLIIIKGAPDIVLQRCSAYKTSTNEILPLDTETKKTLVDRQEVLRRTGYRVIGMCQFKLTRQEYDDMMERYDTKQQLSTTSTEESEDLQGFPSDGYCLIGFFSLLDPPRPEVPDAVIKARRAQIRVAMVTGDHPTTAKAIAKQVNIFTPEIADINGVDSFKLEQGANGNYMLNLYRNDKLIQQHEPGEIKRTDSLSKNAREMQRRASIAAGEIVPENPPWYVRAWRSIRNQFVEPETDIEPTDKMEYIPYAIVVAGADINHMDDFMWDWVLSHQELVFARTTPEQKLQIVTEFQRRAEIVAVTGDGTNDAPALKCAHLGVAMQSGTEVSKEAGDMILLDNNFASIIQAIETGRLLSDNLKKVAVYLLPGGSWAQIWPLFFSLWFGMPLALSAFLAIVFCMLNDVFLSLAMVTESPERDIMSRPPAIRSKDHLLNWKLLLHAYVFVGTIECFTGFFCFWYYWSDHKVPLTSFMFTYEKFGVDPKTPYSLAQLTEMKYVAQSVYYCSVCLFQVFNYFATRTRYTSITEHNPFWGKGRNLYAFGAILISIIIQIIVTQVFWFNQVFHTAPVPVKYVLPTLGFGALWLLIDELRKWFVRNYPDGLTAKIAW</sequence>
<evidence type="ECO:0000313" key="12">
    <source>
        <dbReference type="EMBL" id="CAF1018195.1"/>
    </source>
</evidence>
<dbReference type="GO" id="GO:0005886">
    <property type="term" value="C:plasma membrane"/>
    <property type="evidence" value="ECO:0007669"/>
    <property type="project" value="UniProtKB-SubCell"/>
</dbReference>
<dbReference type="Pfam" id="PF08282">
    <property type="entry name" value="Hydrolase_3"/>
    <property type="match status" value="1"/>
</dbReference>
<dbReference type="Gene3D" id="3.40.1110.10">
    <property type="entry name" value="Calcium-transporting ATPase, cytoplasmic domain N"/>
    <property type="match status" value="2"/>
</dbReference>
<dbReference type="Proteomes" id="UP000663852">
    <property type="component" value="Unassembled WGS sequence"/>
</dbReference>
<evidence type="ECO:0000256" key="1">
    <source>
        <dbReference type="ARBA" id="ARBA00004651"/>
    </source>
</evidence>
<dbReference type="InterPro" id="IPR023298">
    <property type="entry name" value="ATPase_P-typ_TM_dom_sf"/>
</dbReference>
<evidence type="ECO:0000256" key="4">
    <source>
        <dbReference type="ARBA" id="ARBA00022741"/>
    </source>
</evidence>
<dbReference type="InterPro" id="IPR001757">
    <property type="entry name" value="P_typ_ATPase"/>
</dbReference>
<keyword evidence="4" id="KW-0547">Nucleotide-binding</keyword>
<dbReference type="Gene3D" id="1.20.1110.10">
    <property type="entry name" value="Calcium-transporting ATPase, transmembrane domain"/>
    <property type="match status" value="2"/>
</dbReference>
<feature type="domain" description="Cation-transporting P-type ATPase N-terminal" evidence="11">
    <location>
        <begin position="42"/>
        <end position="116"/>
    </location>
</feature>
<keyword evidence="2" id="KW-1003">Cell membrane</keyword>
<evidence type="ECO:0000256" key="9">
    <source>
        <dbReference type="SAM" id="MobiDB-lite"/>
    </source>
</evidence>
<dbReference type="InterPro" id="IPR036412">
    <property type="entry name" value="HAD-like_sf"/>
</dbReference>
<dbReference type="PRINTS" id="PR00119">
    <property type="entry name" value="CATATPASE"/>
</dbReference>
<keyword evidence="8 10" id="KW-0472">Membrane</keyword>
<dbReference type="Gene3D" id="3.40.50.1000">
    <property type="entry name" value="HAD superfamily/HAD-like"/>
    <property type="match status" value="3"/>
</dbReference>
<feature type="transmembrane region" description="Helical" evidence="10">
    <location>
        <begin position="971"/>
        <end position="993"/>
    </location>
</feature>
<dbReference type="NCBIfam" id="TIGR01494">
    <property type="entry name" value="ATPase_P-type"/>
    <property type="match status" value="2"/>
</dbReference>
<dbReference type="GO" id="GO:0030007">
    <property type="term" value="P:intracellular potassium ion homeostasis"/>
    <property type="evidence" value="ECO:0007669"/>
    <property type="project" value="TreeGrafter"/>
</dbReference>
<comment type="subcellular location">
    <subcellularLocation>
        <location evidence="1">Cell membrane</location>
        <topology evidence="1">Multi-pass membrane protein</topology>
    </subcellularLocation>
</comment>
<dbReference type="Gene3D" id="2.70.150.10">
    <property type="entry name" value="Calcium-transporting ATPase, cytoplasmic transduction domain A"/>
    <property type="match status" value="1"/>
</dbReference>
<dbReference type="SFLD" id="SFLDS00003">
    <property type="entry name" value="Haloacid_Dehalogenase"/>
    <property type="match status" value="1"/>
</dbReference>
<dbReference type="GO" id="GO:1990573">
    <property type="term" value="P:potassium ion import across plasma membrane"/>
    <property type="evidence" value="ECO:0007669"/>
    <property type="project" value="TreeGrafter"/>
</dbReference>
<dbReference type="Pfam" id="PF13246">
    <property type="entry name" value="Cation_ATPase"/>
    <property type="match status" value="1"/>
</dbReference>
<dbReference type="InterPro" id="IPR006068">
    <property type="entry name" value="ATPase_P-typ_cation-transptr_C"/>
</dbReference>
<keyword evidence="3 10" id="KW-0812">Transmembrane</keyword>
<dbReference type="PANTHER" id="PTHR43294">
    <property type="entry name" value="SODIUM/POTASSIUM-TRANSPORTING ATPASE SUBUNIT ALPHA"/>
    <property type="match status" value="1"/>
</dbReference>
<dbReference type="SUPFAM" id="SSF81665">
    <property type="entry name" value="Calcium ATPase, transmembrane domain M"/>
    <property type="match status" value="1"/>
</dbReference>
<dbReference type="SFLD" id="SFLDG00002">
    <property type="entry name" value="C1.7:_P-type_atpase_like"/>
    <property type="match status" value="1"/>
</dbReference>
<evidence type="ECO:0000256" key="10">
    <source>
        <dbReference type="SAM" id="Phobius"/>
    </source>
</evidence>
<dbReference type="Pfam" id="PF00690">
    <property type="entry name" value="Cation_ATPase_N"/>
    <property type="match status" value="1"/>
</dbReference>